<evidence type="ECO:0000313" key="7">
    <source>
        <dbReference type="EMBL" id="OLN32269.1"/>
    </source>
</evidence>
<dbReference type="STRING" id="1888891.DSOL_1875"/>
<dbReference type="InterPro" id="IPR015422">
    <property type="entry name" value="PyrdxlP-dep_Trfase_small"/>
</dbReference>
<gene>
    <name evidence="7" type="ORF">DSOL_1875</name>
</gene>
<dbReference type="Proteomes" id="UP000186102">
    <property type="component" value="Unassembled WGS sequence"/>
</dbReference>
<dbReference type="GO" id="GO:0005829">
    <property type="term" value="C:cytosol"/>
    <property type="evidence" value="ECO:0007669"/>
    <property type="project" value="TreeGrafter"/>
</dbReference>
<evidence type="ECO:0000256" key="3">
    <source>
        <dbReference type="ARBA" id="ARBA00022898"/>
    </source>
</evidence>
<dbReference type="SUPFAM" id="SSF53383">
    <property type="entry name" value="PLP-dependent transferases"/>
    <property type="match status" value="1"/>
</dbReference>
<dbReference type="InterPro" id="IPR001597">
    <property type="entry name" value="ArAA_b-elim_lyase/Thr_aldolase"/>
</dbReference>
<reference evidence="7 8" key="1">
    <citation type="submission" date="2016-09" db="EMBL/GenBank/DDBJ databases">
        <title>Complete genome of Desulfosporosinus sp. OL.</title>
        <authorList>
            <person name="Mardanov A."/>
            <person name="Beletsky A."/>
            <person name="Panova A."/>
            <person name="Karnachuk O."/>
            <person name="Ravin N."/>
        </authorList>
    </citation>
    <scope>NUCLEOTIDE SEQUENCE [LARGE SCALE GENOMIC DNA]</scope>
    <source>
        <strain evidence="7 8">OL</strain>
    </source>
</reference>
<dbReference type="GO" id="GO:0006545">
    <property type="term" value="P:glycine biosynthetic process"/>
    <property type="evidence" value="ECO:0007669"/>
    <property type="project" value="TreeGrafter"/>
</dbReference>
<feature type="domain" description="Aromatic amino acid beta-eliminating lyase/threonine aldolase" evidence="6">
    <location>
        <begin position="7"/>
        <end position="288"/>
    </location>
</feature>
<dbReference type="GO" id="GO:0008732">
    <property type="term" value="F:L-allo-threonine aldolase activity"/>
    <property type="evidence" value="ECO:0007669"/>
    <property type="project" value="TreeGrafter"/>
</dbReference>
<dbReference type="NCBIfam" id="NF007825">
    <property type="entry name" value="PRK10534.1"/>
    <property type="match status" value="1"/>
</dbReference>
<name>A0A1Q8QY26_9FIRM</name>
<evidence type="ECO:0000259" key="6">
    <source>
        <dbReference type="Pfam" id="PF01212"/>
    </source>
</evidence>
<evidence type="ECO:0000256" key="1">
    <source>
        <dbReference type="ARBA" id="ARBA00001933"/>
    </source>
</evidence>
<dbReference type="InterPro" id="IPR015424">
    <property type="entry name" value="PyrdxlP-dep_Trfase"/>
</dbReference>
<keyword evidence="3" id="KW-0663">Pyridoxal phosphate</keyword>
<evidence type="ECO:0000256" key="5">
    <source>
        <dbReference type="PIRSR" id="PIRSR017617-1"/>
    </source>
</evidence>
<dbReference type="GO" id="GO:0006567">
    <property type="term" value="P:L-threonine catabolic process"/>
    <property type="evidence" value="ECO:0007669"/>
    <property type="project" value="TreeGrafter"/>
</dbReference>
<dbReference type="InterPro" id="IPR015421">
    <property type="entry name" value="PyrdxlP-dep_Trfase_major"/>
</dbReference>
<dbReference type="InterPro" id="IPR023603">
    <property type="entry name" value="Low_specificity_L-TA-like"/>
</dbReference>
<dbReference type="CDD" id="cd06502">
    <property type="entry name" value="TA_like"/>
    <property type="match status" value="1"/>
</dbReference>
<evidence type="ECO:0000313" key="8">
    <source>
        <dbReference type="Proteomes" id="UP000186102"/>
    </source>
</evidence>
<keyword evidence="8" id="KW-1185">Reference proteome</keyword>
<dbReference type="PIRSF" id="PIRSF017617">
    <property type="entry name" value="Thr_aldolase"/>
    <property type="match status" value="1"/>
</dbReference>
<dbReference type="FunFam" id="3.40.640.10:FF:000030">
    <property type="entry name" value="Low-specificity L-threonine aldolase"/>
    <property type="match status" value="1"/>
</dbReference>
<comment type="caution">
    <text evidence="7">The sequence shown here is derived from an EMBL/GenBank/DDBJ whole genome shotgun (WGS) entry which is preliminary data.</text>
</comment>
<feature type="modified residue" description="N6-(pyridoxal phosphate)lysine" evidence="5">
    <location>
        <position position="203"/>
    </location>
</feature>
<dbReference type="NCBIfam" id="NF041359">
    <property type="entry name" value="GntG_guanitoxin"/>
    <property type="match status" value="1"/>
</dbReference>
<dbReference type="AlphaFoldDB" id="A0A1Q8QY26"/>
<dbReference type="Gene3D" id="3.40.640.10">
    <property type="entry name" value="Type I PLP-dependent aspartate aminotransferase-like (Major domain)"/>
    <property type="match status" value="1"/>
</dbReference>
<evidence type="ECO:0000256" key="4">
    <source>
        <dbReference type="ARBA" id="ARBA00023239"/>
    </source>
</evidence>
<evidence type="ECO:0000256" key="2">
    <source>
        <dbReference type="ARBA" id="ARBA00006966"/>
    </source>
</evidence>
<protein>
    <submittedName>
        <fullName evidence="7">Low-specificity L-threonine aldolase</fullName>
    </submittedName>
</protein>
<dbReference type="PANTHER" id="PTHR48097:SF9">
    <property type="entry name" value="L-THREONINE ALDOLASE"/>
    <property type="match status" value="1"/>
</dbReference>
<dbReference type="Gene3D" id="3.90.1150.10">
    <property type="entry name" value="Aspartate Aminotransferase, domain 1"/>
    <property type="match status" value="1"/>
</dbReference>
<dbReference type="PANTHER" id="PTHR48097">
    <property type="entry name" value="L-THREONINE ALDOLASE-RELATED"/>
    <property type="match status" value="1"/>
</dbReference>
<accession>A0A1Q8QY26</accession>
<comment type="similarity">
    <text evidence="2">Belongs to the threonine aldolase family.</text>
</comment>
<dbReference type="Pfam" id="PF01212">
    <property type="entry name" value="Beta_elim_lyase"/>
    <property type="match status" value="1"/>
</dbReference>
<keyword evidence="4" id="KW-0456">Lyase</keyword>
<comment type="cofactor">
    <cofactor evidence="1">
        <name>pyridoxal 5'-phosphate</name>
        <dbReference type="ChEBI" id="CHEBI:597326"/>
    </cofactor>
</comment>
<sequence length="345" mass="37230">MEMKKLDFRSDTVTMPTPEMREAMYRAEVGDDVVGEDPTIQNLEHLAAEKVGKEAALFVTSGTQGNLVAVLTHTKRGDEVLMESEAHIYYYEVGGMAALAGVIPRLIPGNAGVITPDALRKALRGENIHFPNPTLLCIENSHNRAGGTIWTPEQINDVAVAARERGLHVHMDGARLFNAAIAQNCHVSELAAPVDSVMFCLSKGLGAPVGSILAGSTEFIKRARKWRKMIGGGMRQAGILAAAGIVSLKSMTERLSDDHTLALEIGRALSSIQHLTVALDRLKTNIVLAEVDPAWGTAEKLVKALATEEILASDFGPQTVRFVTHKDVGKVDADKLVDALKRLMN</sequence>
<proteinExistence type="inferred from homology"/>
<dbReference type="EMBL" id="MLBF01000010">
    <property type="protein sequence ID" value="OLN32269.1"/>
    <property type="molecule type" value="Genomic_DNA"/>
</dbReference>
<organism evidence="7 8">
    <name type="scientific">Desulfosporosinus metallidurans</name>
    <dbReference type="NCBI Taxonomy" id="1888891"/>
    <lineage>
        <taxon>Bacteria</taxon>
        <taxon>Bacillati</taxon>
        <taxon>Bacillota</taxon>
        <taxon>Clostridia</taxon>
        <taxon>Eubacteriales</taxon>
        <taxon>Desulfitobacteriaceae</taxon>
        <taxon>Desulfosporosinus</taxon>
    </lineage>
</organism>